<accession>A7I9E5</accession>
<dbReference type="PANTHER" id="PTHR43801">
    <property type="entry name" value="NUCLEOTIDE-BINDING PROTEIN-RELATED"/>
    <property type="match status" value="1"/>
</dbReference>
<keyword evidence="1" id="KW-1133">Transmembrane helix</keyword>
<dbReference type="Pfam" id="PF01976">
    <property type="entry name" value="DUF116"/>
    <property type="match status" value="1"/>
</dbReference>
<keyword evidence="1" id="KW-0472">Membrane</keyword>
<name>A7I9E5_METB6</name>
<dbReference type="eggNOG" id="arCOG02078">
    <property type="taxonomic scope" value="Archaea"/>
</dbReference>
<dbReference type="STRING" id="456442.Mboo_1841"/>
<dbReference type="RefSeq" id="WP_012107407.1">
    <property type="nucleotide sequence ID" value="NC_009712.1"/>
</dbReference>
<dbReference type="OrthoDB" id="120943at2157"/>
<keyword evidence="3" id="KW-1185">Reference proteome</keyword>
<gene>
    <name evidence="2" type="ordered locus">Mboo_1841</name>
</gene>
<dbReference type="InterPro" id="IPR002829">
    <property type="entry name" value="DUF116"/>
</dbReference>
<organism evidence="2 3">
    <name type="scientific">Methanoregula boonei (strain DSM 21154 / JCM 14090 / 6A8)</name>
    <dbReference type="NCBI Taxonomy" id="456442"/>
    <lineage>
        <taxon>Archaea</taxon>
        <taxon>Methanobacteriati</taxon>
        <taxon>Methanobacteriota</taxon>
        <taxon>Stenosarchaea group</taxon>
        <taxon>Methanomicrobia</taxon>
        <taxon>Methanomicrobiales</taxon>
        <taxon>Methanoregulaceae</taxon>
        <taxon>Methanoregula</taxon>
    </lineage>
</organism>
<dbReference type="EMBL" id="CP000780">
    <property type="protein sequence ID" value="ABS56356.1"/>
    <property type="molecule type" value="Genomic_DNA"/>
</dbReference>
<feature type="transmembrane region" description="Helical" evidence="1">
    <location>
        <begin position="21"/>
        <end position="44"/>
    </location>
</feature>
<proteinExistence type="predicted"/>
<evidence type="ECO:0008006" key="4">
    <source>
        <dbReference type="Google" id="ProtNLM"/>
    </source>
</evidence>
<feature type="transmembrane region" description="Helical" evidence="1">
    <location>
        <begin position="50"/>
        <end position="70"/>
    </location>
</feature>
<dbReference type="Proteomes" id="UP000002408">
    <property type="component" value="Chromosome"/>
</dbReference>
<dbReference type="PIRSF" id="PIRSF006594">
    <property type="entry name" value="UCP006594"/>
    <property type="match status" value="1"/>
</dbReference>
<evidence type="ECO:0000313" key="2">
    <source>
        <dbReference type="EMBL" id="ABS56356.1"/>
    </source>
</evidence>
<reference evidence="3" key="1">
    <citation type="journal article" date="2015" name="Microbiology">
        <title>Genome of Methanoregula boonei 6A8 reveals adaptations to oligotrophic peatland environments.</title>
        <authorList>
            <person name="Braeuer S."/>
            <person name="Cadillo-Quiroz H."/>
            <person name="Kyrpides N."/>
            <person name="Woyke T."/>
            <person name="Goodwin L."/>
            <person name="Detter C."/>
            <person name="Podell S."/>
            <person name="Yavitt J.B."/>
            <person name="Zinder S.H."/>
        </authorList>
    </citation>
    <scope>NUCLEOTIDE SEQUENCE [LARGE SCALE GENOMIC DNA]</scope>
    <source>
        <strain evidence="3">DSM 21154 / JCM 14090 / 6A8</strain>
    </source>
</reference>
<dbReference type="KEGG" id="mbn:Mboo_1841"/>
<evidence type="ECO:0000313" key="3">
    <source>
        <dbReference type="Proteomes" id="UP000002408"/>
    </source>
</evidence>
<dbReference type="GeneID" id="5411842"/>
<dbReference type="PANTHER" id="PTHR43801:SF1">
    <property type="entry name" value="POLYPRENYL SYNTHETASE"/>
    <property type="match status" value="1"/>
</dbReference>
<dbReference type="HOGENOM" id="CLU_067052_1_0_2"/>
<sequence>MSLFDIDLTPWHSLMYIIGEITVLFILGALLVSFILVVISLYSIRRGHLYFPTFIKAGIVFLEGFMKAFFRLLGLEDREMLTFFIKIHNTMNTSAFSKIPLAERAIFFPQCLRSAKCPAHLTPEGLKCVNCGECTVGEARARLEQMGYRVFIIPGSSFIKRMVKKYHPRAIIGVGCLTEVKEGIDMADKIGLVAMGVVTIKEGCVETLVNWQDIYDVAILGLDPKASVPEDLHALAG</sequence>
<dbReference type="AlphaFoldDB" id="A7I9E5"/>
<evidence type="ECO:0000256" key="1">
    <source>
        <dbReference type="SAM" id="Phobius"/>
    </source>
</evidence>
<keyword evidence="1" id="KW-0812">Transmembrane</keyword>
<protein>
    <recommendedName>
        <fullName evidence="4">DUF116 domain-containing protein</fullName>
    </recommendedName>
</protein>